<reference evidence="1 2" key="1">
    <citation type="submission" date="2018-08" db="EMBL/GenBank/DDBJ databases">
        <authorList>
            <person name="Khan S.A."/>
        </authorList>
    </citation>
    <scope>NUCLEOTIDE SEQUENCE [LARGE SCALE GENOMIC DNA]</scope>
    <source>
        <strain evidence="1 2">GTF-13</strain>
    </source>
</reference>
<dbReference type="Proteomes" id="UP000280792">
    <property type="component" value="Unassembled WGS sequence"/>
</dbReference>
<protein>
    <recommendedName>
        <fullName evidence="3">Lrp/AsnC family transcriptional regulator</fullName>
    </recommendedName>
</protein>
<dbReference type="Gene3D" id="3.30.70.920">
    <property type="match status" value="2"/>
</dbReference>
<reference evidence="1 2" key="2">
    <citation type="submission" date="2018-12" db="EMBL/GenBank/DDBJ databases">
        <title>Simiduia agarivorans gen. nov., sp. nov., a marine, agarolytic bacterium isolated from shallow coastal water from Keelung, Taiwan.</title>
        <authorList>
            <person name="Shieh W.Y."/>
        </authorList>
    </citation>
    <scope>NUCLEOTIDE SEQUENCE [LARGE SCALE GENOMIC DNA]</scope>
    <source>
        <strain evidence="1 2">GTF-13</strain>
    </source>
</reference>
<dbReference type="InterPro" id="IPR011008">
    <property type="entry name" value="Dimeric_a/b-barrel"/>
</dbReference>
<keyword evidence="2" id="KW-1185">Reference proteome</keyword>
<accession>A0A3P3VIL6</accession>
<dbReference type="EMBL" id="QWEZ01000002">
    <property type="protein sequence ID" value="RRJ82575.1"/>
    <property type="molecule type" value="Genomic_DNA"/>
</dbReference>
<evidence type="ECO:0000313" key="2">
    <source>
        <dbReference type="Proteomes" id="UP000280792"/>
    </source>
</evidence>
<evidence type="ECO:0000313" key="1">
    <source>
        <dbReference type="EMBL" id="RRJ82575.1"/>
    </source>
</evidence>
<name>A0A3P3VIL6_9GAMM</name>
<proteinExistence type="predicted"/>
<dbReference type="AlphaFoldDB" id="A0A3P3VIL6"/>
<comment type="caution">
    <text evidence="1">The sequence shown here is derived from an EMBL/GenBank/DDBJ whole genome shotgun (WGS) entry which is preliminary data.</text>
</comment>
<evidence type="ECO:0008006" key="3">
    <source>
        <dbReference type="Google" id="ProtNLM"/>
    </source>
</evidence>
<dbReference type="SUPFAM" id="SSF54909">
    <property type="entry name" value="Dimeric alpha+beta barrel"/>
    <property type="match status" value="1"/>
</dbReference>
<sequence>MVVDSKLGFFILVDAGDNDVHKIREELLKIDEIKLVHCLIGPTDLICYGEADNIDAMREVITQKASELIEAKFNPISHTQTCLSLQCHGQQLTAEKHGHPTKTAAWIFADINIASALDISERLLSKNPEIICAHTVLGAQDTIFYVEADSLQRLMAVVDDGVRILRGIGNEGKSVKALSRTDTRLVLMP</sequence>
<gene>
    <name evidence="1" type="ORF">D0544_11955</name>
</gene>
<organism evidence="1 2">
    <name type="scientific">Aestuariirhabdus litorea</name>
    <dbReference type="NCBI Taxonomy" id="2528527"/>
    <lineage>
        <taxon>Bacteria</taxon>
        <taxon>Pseudomonadati</taxon>
        <taxon>Pseudomonadota</taxon>
        <taxon>Gammaproteobacteria</taxon>
        <taxon>Oceanospirillales</taxon>
        <taxon>Aestuariirhabdaceae</taxon>
        <taxon>Aestuariirhabdus</taxon>
    </lineage>
</organism>